<keyword evidence="2" id="KW-0378">Hydrolase</keyword>
<evidence type="ECO:0000256" key="1">
    <source>
        <dbReference type="ARBA" id="ARBA00006096"/>
    </source>
</evidence>
<accession>A0ABU0CLU7</accession>
<comment type="similarity">
    <text evidence="1">Belongs to the peptidase S13 family.</text>
</comment>
<dbReference type="RefSeq" id="WP_307334455.1">
    <property type="nucleotide sequence ID" value="NZ_JAUSUQ010000001.1"/>
</dbReference>
<proteinExistence type="inferred from homology"/>
<organism evidence="3 4">
    <name type="scientific">Caldalkalibacillus uzonensis</name>
    <dbReference type="NCBI Taxonomy" id="353224"/>
    <lineage>
        <taxon>Bacteria</taxon>
        <taxon>Bacillati</taxon>
        <taxon>Bacillota</taxon>
        <taxon>Bacilli</taxon>
        <taxon>Bacillales</taxon>
        <taxon>Bacillaceae</taxon>
        <taxon>Caldalkalibacillus</taxon>
    </lineage>
</organism>
<protein>
    <submittedName>
        <fullName evidence="3">D-alanyl-D-alanine carboxypeptidase</fullName>
    </submittedName>
</protein>
<dbReference type="PANTHER" id="PTHR30023">
    <property type="entry name" value="D-ALANYL-D-ALANINE CARBOXYPEPTIDASE"/>
    <property type="match status" value="1"/>
</dbReference>
<dbReference type="SUPFAM" id="SSF56601">
    <property type="entry name" value="beta-lactamase/transpeptidase-like"/>
    <property type="match status" value="1"/>
</dbReference>
<evidence type="ECO:0000313" key="4">
    <source>
        <dbReference type="Proteomes" id="UP001232445"/>
    </source>
</evidence>
<dbReference type="Pfam" id="PF02113">
    <property type="entry name" value="Peptidase_S13"/>
    <property type="match status" value="1"/>
</dbReference>
<dbReference type="Proteomes" id="UP001232445">
    <property type="component" value="Unassembled WGS sequence"/>
</dbReference>
<dbReference type="InterPro" id="IPR000667">
    <property type="entry name" value="Peptidase_S13"/>
</dbReference>
<evidence type="ECO:0000313" key="3">
    <source>
        <dbReference type="EMBL" id="MDQ0337385.1"/>
    </source>
</evidence>
<evidence type="ECO:0000256" key="2">
    <source>
        <dbReference type="ARBA" id="ARBA00022801"/>
    </source>
</evidence>
<dbReference type="GO" id="GO:0004180">
    <property type="term" value="F:carboxypeptidase activity"/>
    <property type="evidence" value="ECO:0007669"/>
    <property type="project" value="UniProtKB-KW"/>
</dbReference>
<comment type="caution">
    <text evidence="3">The sequence shown here is derived from an EMBL/GenBank/DDBJ whole genome shotgun (WGS) entry which is preliminary data.</text>
</comment>
<dbReference type="Gene3D" id="3.40.710.10">
    <property type="entry name" value="DD-peptidase/beta-lactamase superfamily"/>
    <property type="match status" value="1"/>
</dbReference>
<gene>
    <name evidence="3" type="ORF">J2S00_000155</name>
</gene>
<name>A0ABU0CLU7_9BACI</name>
<dbReference type="EMBL" id="JAUSUQ010000001">
    <property type="protein sequence ID" value="MDQ0337385.1"/>
    <property type="molecule type" value="Genomic_DNA"/>
</dbReference>
<reference evidence="3 4" key="1">
    <citation type="submission" date="2023-07" db="EMBL/GenBank/DDBJ databases">
        <title>Genomic Encyclopedia of Type Strains, Phase IV (KMG-IV): sequencing the most valuable type-strain genomes for metagenomic binning, comparative biology and taxonomic classification.</title>
        <authorList>
            <person name="Goeker M."/>
        </authorList>
    </citation>
    <scope>NUCLEOTIDE SEQUENCE [LARGE SCALE GENOMIC DNA]</scope>
    <source>
        <strain evidence="3 4">DSM 17740</strain>
    </source>
</reference>
<sequence>MLCSVNILLKIKRNWQLVKVHVKTGALTTKSSLSGYVTTRDDHWLIFSIIMINNFTGDSSEMKQIEDQIVLRLAEFSLE</sequence>
<keyword evidence="3" id="KW-0121">Carboxypeptidase</keyword>
<keyword evidence="3" id="KW-0645">Protease</keyword>
<dbReference type="PANTHER" id="PTHR30023:SF0">
    <property type="entry name" value="PENICILLIN-SENSITIVE CARBOXYPEPTIDASE A"/>
    <property type="match status" value="1"/>
</dbReference>
<dbReference type="InterPro" id="IPR012338">
    <property type="entry name" value="Beta-lactam/transpept-like"/>
</dbReference>
<keyword evidence="4" id="KW-1185">Reference proteome</keyword>